<dbReference type="InterPro" id="IPR044749">
    <property type="entry name" value="FANCM_DEXDc"/>
</dbReference>
<keyword evidence="3" id="KW-0547">Nucleotide-binding</keyword>
<dbReference type="CDD" id="cd18033">
    <property type="entry name" value="DEXDc_FANCM"/>
    <property type="match status" value="1"/>
</dbReference>
<feature type="domain" description="Helicase C-terminal" evidence="10">
    <location>
        <begin position="488"/>
        <end position="666"/>
    </location>
</feature>
<dbReference type="GO" id="GO:0005524">
    <property type="term" value="F:ATP binding"/>
    <property type="evidence" value="ECO:0007669"/>
    <property type="project" value="UniProtKB-KW"/>
</dbReference>
<evidence type="ECO:0000256" key="6">
    <source>
        <dbReference type="ARBA" id="ARBA00022840"/>
    </source>
</evidence>
<dbReference type="Pfam" id="PF00271">
    <property type="entry name" value="Helicase_C"/>
    <property type="match status" value="1"/>
</dbReference>
<dbReference type="GO" id="GO:0036297">
    <property type="term" value="P:interstrand cross-link repair"/>
    <property type="evidence" value="ECO:0007669"/>
    <property type="project" value="TreeGrafter"/>
</dbReference>
<dbReference type="InterPro" id="IPR014001">
    <property type="entry name" value="Helicase_ATP-bd"/>
</dbReference>
<name>A0AAD4JHX4_PERFH</name>
<keyword evidence="12" id="KW-1185">Reference proteome</keyword>
<dbReference type="GO" id="GO:0045003">
    <property type="term" value="P:double-strand break repair via synthesis-dependent strand annealing"/>
    <property type="evidence" value="ECO:0007669"/>
    <property type="project" value="TreeGrafter"/>
</dbReference>
<feature type="domain" description="Helicase ATP-binding" evidence="9">
    <location>
        <begin position="158"/>
        <end position="326"/>
    </location>
</feature>
<comment type="subcellular location">
    <subcellularLocation>
        <location evidence="1">Nucleus</location>
    </subcellularLocation>
</comment>
<dbReference type="FunFam" id="3.40.50.300:FF:000861">
    <property type="entry name" value="Fanconi anemia, complementation group M"/>
    <property type="match status" value="1"/>
</dbReference>
<feature type="compositionally biased region" description="Polar residues" evidence="8">
    <location>
        <begin position="1115"/>
        <end position="1130"/>
    </location>
</feature>
<dbReference type="InterPro" id="IPR039686">
    <property type="entry name" value="FANCM/Mph1-like_ID"/>
</dbReference>
<dbReference type="CDD" id="cd12091">
    <property type="entry name" value="FANCM_ID"/>
    <property type="match status" value="1"/>
</dbReference>
<feature type="compositionally biased region" description="Polar residues" evidence="8">
    <location>
        <begin position="1240"/>
        <end position="1252"/>
    </location>
</feature>
<dbReference type="InterPro" id="IPR001650">
    <property type="entry name" value="Helicase_C-like"/>
</dbReference>
<dbReference type="Pfam" id="PF00270">
    <property type="entry name" value="DEAD"/>
    <property type="match status" value="1"/>
</dbReference>
<feature type="region of interest" description="Disordered" evidence="8">
    <location>
        <begin position="1270"/>
        <end position="1332"/>
    </location>
</feature>
<dbReference type="GO" id="GO:0000400">
    <property type="term" value="F:four-way junction DNA binding"/>
    <property type="evidence" value="ECO:0007669"/>
    <property type="project" value="TreeGrafter"/>
</dbReference>
<evidence type="ECO:0000256" key="4">
    <source>
        <dbReference type="ARBA" id="ARBA00022801"/>
    </source>
</evidence>
<comment type="similarity">
    <text evidence="2">Belongs to the DEAD box helicase family. DEAH subfamily. FANCM sub-subfamily.</text>
</comment>
<dbReference type="InterPro" id="IPR027417">
    <property type="entry name" value="P-loop_NTPase"/>
</dbReference>
<dbReference type="GO" id="GO:0009378">
    <property type="term" value="F:four-way junction helicase activity"/>
    <property type="evidence" value="ECO:0007669"/>
    <property type="project" value="TreeGrafter"/>
</dbReference>
<organism evidence="11 12">
    <name type="scientific">Perilla frutescens var. hirtella</name>
    <name type="common">Perilla citriodora</name>
    <name type="synonym">Perilla setoyensis</name>
    <dbReference type="NCBI Taxonomy" id="608512"/>
    <lineage>
        <taxon>Eukaryota</taxon>
        <taxon>Viridiplantae</taxon>
        <taxon>Streptophyta</taxon>
        <taxon>Embryophyta</taxon>
        <taxon>Tracheophyta</taxon>
        <taxon>Spermatophyta</taxon>
        <taxon>Magnoliopsida</taxon>
        <taxon>eudicotyledons</taxon>
        <taxon>Gunneridae</taxon>
        <taxon>Pentapetalae</taxon>
        <taxon>asterids</taxon>
        <taxon>lamiids</taxon>
        <taxon>Lamiales</taxon>
        <taxon>Lamiaceae</taxon>
        <taxon>Nepetoideae</taxon>
        <taxon>Elsholtzieae</taxon>
        <taxon>Perilla</taxon>
    </lineage>
</organism>
<evidence type="ECO:0000256" key="8">
    <source>
        <dbReference type="SAM" id="MobiDB-lite"/>
    </source>
</evidence>
<dbReference type="PANTHER" id="PTHR14025:SF20">
    <property type="entry name" value="FANCONI ANEMIA GROUP M PROTEIN"/>
    <property type="match status" value="1"/>
</dbReference>
<dbReference type="SMART" id="SM00487">
    <property type="entry name" value="DEXDc"/>
    <property type="match status" value="1"/>
</dbReference>
<dbReference type="GO" id="GO:0016787">
    <property type="term" value="F:hydrolase activity"/>
    <property type="evidence" value="ECO:0007669"/>
    <property type="project" value="UniProtKB-KW"/>
</dbReference>
<dbReference type="GO" id="GO:0043138">
    <property type="term" value="F:3'-5' DNA helicase activity"/>
    <property type="evidence" value="ECO:0007669"/>
    <property type="project" value="InterPro"/>
</dbReference>
<dbReference type="GO" id="GO:0005634">
    <property type="term" value="C:nucleus"/>
    <property type="evidence" value="ECO:0007669"/>
    <property type="project" value="UniProtKB-SubCell"/>
</dbReference>
<accession>A0AAD4JHX4</accession>
<dbReference type="PROSITE" id="PS51192">
    <property type="entry name" value="HELICASE_ATP_BIND_1"/>
    <property type="match status" value="1"/>
</dbReference>
<evidence type="ECO:0000256" key="1">
    <source>
        <dbReference type="ARBA" id="ARBA00004123"/>
    </source>
</evidence>
<feature type="compositionally biased region" description="Acidic residues" evidence="8">
    <location>
        <begin position="1205"/>
        <end position="1225"/>
    </location>
</feature>
<keyword evidence="5" id="KW-0347">Helicase</keyword>
<evidence type="ECO:0000313" key="12">
    <source>
        <dbReference type="Proteomes" id="UP001190926"/>
    </source>
</evidence>
<reference evidence="11 12" key="1">
    <citation type="journal article" date="2021" name="Nat. Commun.">
        <title>Incipient diploidization of the medicinal plant Perilla within 10,000 years.</title>
        <authorList>
            <person name="Zhang Y."/>
            <person name="Shen Q."/>
            <person name="Leng L."/>
            <person name="Zhang D."/>
            <person name="Chen S."/>
            <person name="Shi Y."/>
            <person name="Ning Z."/>
            <person name="Chen S."/>
        </authorList>
    </citation>
    <scope>NUCLEOTIDE SEQUENCE [LARGE SCALE GENOMIC DNA]</scope>
    <source>
        <strain evidence="12">cv. PC099</strain>
    </source>
</reference>
<dbReference type="InterPro" id="IPR011545">
    <property type="entry name" value="DEAD/DEAH_box_helicase_dom"/>
</dbReference>
<sequence>MAFASTPVEIVDDDDEFDWEAAVQEIDVACQATAAEKPTAIPNKRCNQEMVMNPDEEMRKKVKFDANFSSISSTRQTTLDRFIGGSSSNSRKFEETARFSRGLRINNSNVSNIRENGGGVGWCEETEKLNTFVKIDPEAAKTWIYPVNVPCRDYQLSITRTALFANTLVVLPTGLGKTLIAAVVMYNFFRWFPEGKIVFAAPSRPLVMQQIEACHKIVGIPQEWTIDLTGQTSPSRRAEFWKNKRVFFVTPQVLEKDIQSGSCLVKHLVCLVIDEAHRASGNYAYCVVARELMDTHVQLRILALTATPGSKQQTIQNVIDNLRLSTLEHRNESDPDVLPYVHERKIELIQVAMGDKADEVYNLLLEVGRPFLARLGPYGLLPKRDIQTLSPCDFLNSREMFRLKPPLDAPPSKLSEIEGYFGALITLCHVRKLLSSHGIKTAFEMLDDKLKKGPFARMLSRNEVILKAKLLMQQTVSHGAPSPKLAKMLEILIDHFKAKDPKNSRVIIFSNYRGSVRDILDALTNIGEFVKATEFIGQSSGKTSKGQSQKVQQAVLQKFRTGGYNVIVATSIGEEGLDIMEVDLVICFDANWLSEKLVCIHLFEDIACYILSTIYKRGKFLSQAISLTSSLVLACEGSELKGYMRKQASSRSVKKHMINGGVDSFRFHPSPRMVPHYLKPELKCLEMSIEEYVPRGSKVKDSEPVSVPAYKNKLTNAEKDLLAKYFVAAQENAWRPSLIAFPHFQAFPSPANEVLHSSRTGILIDTMQHLQGLRYFNDSNSSAEDDDNSDPCLRAAVVDPHDKAIEVSEGYADPAEEKLKKEVEGTGGELDEMVKDVHIEDTHKPKTWSHTFLFASEFVSVDSVGNVLVLSLPQLPLESSSKLKEGSNMASAYHLMHDYKNHEENPLQPIDNQSWHPRSPEVENVHEFSCPHDPGAEKEKKFSVAEEILHSVSSRMQKEMDISDQDHDVGHGRMLPSAHESANDHKDSELSPRLTNFIKSGVVPESPINDSGTWNGNMDDYTGPALVTSPNLETECFVNSREHNKKELKNGSFDEMDILYLSGNDIQKPALHCKTDAMGSCSSPIPVTKEMQTPLSKLLNTSSGAYSSPIPVTKEMQTPLTKLSNTSSSKEWPLDSGFKPETVEQQCKFRRLRKHGDLNRKISTQSRNQTGPSEKLKTSRRVDHRKSTKRLKGEKKQSKNAAAYIEEEAEVSSDALASDDEEDAQEGSSYEDSFIDDGLNPTSSNTQAGSSRTDMMAIYRRSLLTQSPFQRLPSFPTNCSPDSVVQSSRMDESGSSIGTKHGDAPQTGFESTARNSEFAGDAVPTEMDESRVDSRKRKLSFHQAHSLPMLNLDKEFSLLSGAARENSSMHVHVERMEESHDIFDDDQFYEGIDLDAVEEEATKLLKHKLECPTQKTTGLSEPIQQNLGLLESPSFDLGI</sequence>
<dbReference type="SUPFAM" id="SSF52540">
    <property type="entry name" value="P-loop containing nucleoside triphosphate hydrolases"/>
    <property type="match status" value="1"/>
</dbReference>
<dbReference type="Gene3D" id="3.40.50.300">
    <property type="entry name" value="P-loop containing nucleotide triphosphate hydrolases"/>
    <property type="match status" value="2"/>
</dbReference>
<evidence type="ECO:0000256" key="2">
    <source>
        <dbReference type="ARBA" id="ARBA00009889"/>
    </source>
</evidence>
<keyword evidence="6" id="KW-0067">ATP-binding</keyword>
<dbReference type="PROSITE" id="PS51194">
    <property type="entry name" value="HELICASE_CTER"/>
    <property type="match status" value="1"/>
</dbReference>
<gene>
    <name evidence="11" type="ORF">C2S53_018999</name>
</gene>
<keyword evidence="4" id="KW-0378">Hydrolase</keyword>
<feature type="region of interest" description="Disordered" evidence="8">
    <location>
        <begin position="1105"/>
        <end position="1252"/>
    </location>
</feature>
<dbReference type="EMBL" id="SDAM02000053">
    <property type="protein sequence ID" value="KAH6834164.1"/>
    <property type="molecule type" value="Genomic_DNA"/>
</dbReference>
<keyword evidence="7" id="KW-0539">Nucleus</keyword>
<dbReference type="PANTHER" id="PTHR14025">
    <property type="entry name" value="FANCONI ANEMIA GROUP M FANCM FAMILY MEMBER"/>
    <property type="match status" value="1"/>
</dbReference>
<evidence type="ECO:0000256" key="7">
    <source>
        <dbReference type="ARBA" id="ARBA00023242"/>
    </source>
</evidence>
<evidence type="ECO:0000259" key="9">
    <source>
        <dbReference type="PROSITE" id="PS51192"/>
    </source>
</evidence>
<evidence type="ECO:0000259" key="10">
    <source>
        <dbReference type="PROSITE" id="PS51194"/>
    </source>
</evidence>
<feature type="compositionally biased region" description="Polar residues" evidence="8">
    <location>
        <begin position="1161"/>
        <end position="1172"/>
    </location>
</feature>
<feature type="compositionally biased region" description="Basic residues" evidence="8">
    <location>
        <begin position="1182"/>
        <end position="1193"/>
    </location>
</feature>
<evidence type="ECO:0000256" key="5">
    <source>
        <dbReference type="ARBA" id="ARBA00022806"/>
    </source>
</evidence>
<comment type="caution">
    <text evidence="11">The sequence shown here is derived from an EMBL/GenBank/DDBJ whole genome shotgun (WGS) entry which is preliminary data.</text>
</comment>
<dbReference type="Proteomes" id="UP001190926">
    <property type="component" value="Unassembled WGS sequence"/>
</dbReference>
<feature type="compositionally biased region" description="Polar residues" evidence="8">
    <location>
        <begin position="1270"/>
        <end position="1298"/>
    </location>
</feature>
<proteinExistence type="inferred from homology"/>
<evidence type="ECO:0000256" key="3">
    <source>
        <dbReference type="ARBA" id="ARBA00022741"/>
    </source>
</evidence>
<protein>
    <submittedName>
        <fullName evidence="11">Uncharacterized protein</fullName>
    </submittedName>
</protein>
<evidence type="ECO:0000313" key="11">
    <source>
        <dbReference type="EMBL" id="KAH6834164.1"/>
    </source>
</evidence>